<feature type="compositionally biased region" description="Low complexity" evidence="6">
    <location>
        <begin position="1"/>
        <end position="15"/>
    </location>
</feature>
<organism evidence="9 10">
    <name type="scientific">Cadophora malorum</name>
    <dbReference type="NCBI Taxonomy" id="108018"/>
    <lineage>
        <taxon>Eukaryota</taxon>
        <taxon>Fungi</taxon>
        <taxon>Dikarya</taxon>
        <taxon>Ascomycota</taxon>
        <taxon>Pezizomycotina</taxon>
        <taxon>Leotiomycetes</taxon>
        <taxon>Helotiales</taxon>
        <taxon>Ploettnerulaceae</taxon>
        <taxon>Cadophora</taxon>
    </lineage>
</organism>
<accession>A0A8H7TE85</accession>
<feature type="transmembrane region" description="Helical" evidence="7">
    <location>
        <begin position="141"/>
        <end position="159"/>
    </location>
</feature>
<dbReference type="Gene3D" id="1.20.1250.20">
    <property type="entry name" value="MFS general substrate transporter like domains"/>
    <property type="match status" value="1"/>
</dbReference>
<reference evidence="9" key="1">
    <citation type="submission" date="2021-02" db="EMBL/GenBank/DDBJ databases">
        <title>Genome sequence Cadophora malorum strain M34.</title>
        <authorList>
            <person name="Stefanovic E."/>
            <person name="Vu D."/>
            <person name="Scully C."/>
            <person name="Dijksterhuis J."/>
            <person name="Roader J."/>
            <person name="Houbraken J."/>
        </authorList>
    </citation>
    <scope>NUCLEOTIDE SEQUENCE</scope>
    <source>
        <strain evidence="9">M34</strain>
    </source>
</reference>
<feature type="transmembrane region" description="Helical" evidence="7">
    <location>
        <begin position="451"/>
        <end position="468"/>
    </location>
</feature>
<dbReference type="Proteomes" id="UP000664132">
    <property type="component" value="Unassembled WGS sequence"/>
</dbReference>
<keyword evidence="5 7" id="KW-0472">Membrane</keyword>
<protein>
    <recommendedName>
        <fullName evidence="8">Major facilitator superfamily (MFS) profile domain-containing protein</fullName>
    </recommendedName>
</protein>
<feature type="transmembrane region" description="Helical" evidence="7">
    <location>
        <begin position="107"/>
        <end position="129"/>
    </location>
</feature>
<evidence type="ECO:0000256" key="6">
    <source>
        <dbReference type="SAM" id="MobiDB-lite"/>
    </source>
</evidence>
<dbReference type="PANTHER" id="PTHR23502">
    <property type="entry name" value="MAJOR FACILITATOR SUPERFAMILY"/>
    <property type="match status" value="1"/>
</dbReference>
<feature type="transmembrane region" description="Helical" evidence="7">
    <location>
        <begin position="480"/>
        <end position="500"/>
    </location>
</feature>
<dbReference type="SUPFAM" id="SSF103473">
    <property type="entry name" value="MFS general substrate transporter"/>
    <property type="match status" value="1"/>
</dbReference>
<dbReference type="GO" id="GO:0005886">
    <property type="term" value="C:plasma membrane"/>
    <property type="evidence" value="ECO:0007669"/>
    <property type="project" value="TreeGrafter"/>
</dbReference>
<dbReference type="PROSITE" id="PS50850">
    <property type="entry name" value="MFS"/>
    <property type="match status" value="1"/>
</dbReference>
<gene>
    <name evidence="9" type="ORF">IFR04_009652</name>
</gene>
<dbReference type="AlphaFoldDB" id="A0A8H7TE85"/>
<evidence type="ECO:0000313" key="10">
    <source>
        <dbReference type="Proteomes" id="UP000664132"/>
    </source>
</evidence>
<dbReference type="PANTHER" id="PTHR23502:SF182">
    <property type="entry name" value="POLYAMINE TRANSPORTER, PUTATIVE-RELATED"/>
    <property type="match status" value="1"/>
</dbReference>
<feature type="transmembrane region" description="Helical" evidence="7">
    <location>
        <begin position="75"/>
        <end position="95"/>
    </location>
</feature>
<dbReference type="EMBL" id="JAFJYH010000161">
    <property type="protein sequence ID" value="KAG4417203.1"/>
    <property type="molecule type" value="Genomic_DNA"/>
</dbReference>
<feature type="transmembrane region" description="Helical" evidence="7">
    <location>
        <begin position="301"/>
        <end position="327"/>
    </location>
</feature>
<dbReference type="FunFam" id="1.20.1250.20:FF:000082">
    <property type="entry name" value="MFS multidrug transporter, putative"/>
    <property type="match status" value="1"/>
</dbReference>
<evidence type="ECO:0000256" key="7">
    <source>
        <dbReference type="SAM" id="Phobius"/>
    </source>
</evidence>
<feature type="transmembrane region" description="Helical" evidence="7">
    <location>
        <begin position="230"/>
        <end position="249"/>
    </location>
</feature>
<keyword evidence="10" id="KW-1185">Reference proteome</keyword>
<dbReference type="InterPro" id="IPR011701">
    <property type="entry name" value="MFS"/>
</dbReference>
<dbReference type="GO" id="GO:0015606">
    <property type="term" value="F:spermidine transmembrane transporter activity"/>
    <property type="evidence" value="ECO:0007669"/>
    <property type="project" value="TreeGrafter"/>
</dbReference>
<evidence type="ECO:0000259" key="8">
    <source>
        <dbReference type="PROSITE" id="PS50850"/>
    </source>
</evidence>
<comment type="similarity">
    <text evidence="2">Belongs to the major facilitator superfamily.</text>
</comment>
<evidence type="ECO:0000256" key="1">
    <source>
        <dbReference type="ARBA" id="ARBA00004141"/>
    </source>
</evidence>
<evidence type="ECO:0000313" key="9">
    <source>
        <dbReference type="EMBL" id="KAG4417203.1"/>
    </source>
</evidence>
<evidence type="ECO:0000256" key="3">
    <source>
        <dbReference type="ARBA" id="ARBA00022692"/>
    </source>
</evidence>
<evidence type="ECO:0000256" key="5">
    <source>
        <dbReference type="ARBA" id="ARBA00023136"/>
    </source>
</evidence>
<evidence type="ECO:0000256" key="2">
    <source>
        <dbReference type="ARBA" id="ARBA00008335"/>
    </source>
</evidence>
<feature type="transmembrane region" description="Helical" evidence="7">
    <location>
        <begin position="339"/>
        <end position="363"/>
    </location>
</feature>
<keyword evidence="3 7" id="KW-0812">Transmembrane</keyword>
<dbReference type="InterPro" id="IPR036259">
    <property type="entry name" value="MFS_trans_sf"/>
</dbReference>
<keyword evidence="4 7" id="KW-1133">Transmembrane helix</keyword>
<feature type="compositionally biased region" description="Basic and acidic residues" evidence="6">
    <location>
        <begin position="16"/>
        <end position="25"/>
    </location>
</feature>
<feature type="transmembrane region" description="Helical" evidence="7">
    <location>
        <begin position="417"/>
        <end position="439"/>
    </location>
</feature>
<dbReference type="OrthoDB" id="3936150at2759"/>
<evidence type="ECO:0000256" key="4">
    <source>
        <dbReference type="ARBA" id="ARBA00022989"/>
    </source>
</evidence>
<dbReference type="CDD" id="cd17323">
    <property type="entry name" value="MFS_Tpo1_MDR_like"/>
    <property type="match status" value="1"/>
</dbReference>
<dbReference type="GO" id="GO:0000297">
    <property type="term" value="F:spermine transmembrane transporter activity"/>
    <property type="evidence" value="ECO:0007669"/>
    <property type="project" value="TreeGrafter"/>
</dbReference>
<sequence length="517" mass="56586">MSASMQSSSTATMSSHGHDRNHDPEKDEEITPPDLANGDLERGKKDPQASPVVLDWDGPDDPENPMNWPRCKRRFHVVPPAVISFAATLGSSIYTPAFPDIMEKWNVSSTVALLPLTLYVLALGFGPVLAAPLSETYGRHIVYLTSAPLGALFTMGTGFSQNIETLCILRFFSGLAFSPALAIGAGSIADVNKPEHRAVPSALYILSPFLGPALGPVIGAFVTVRIGWRWTQWTLIFFAIFAFILTTFARETHKNTILTRRAKHRKLPLPPSPFPSRSATIRFLITVTLIRPLHMLITEPIVAFLSLYVAFNFSVLFAFFAAFPYVFKSVYGFTIEQVGLVFLAIGIGCVLAVPTVLACDFWLYQPKVREAKRNGGSGAVAPEYRLYPAMIGSVGLPIGLFWFAWTGRSSVSWASPVVSAIPFAWGNLSIFIAAATYLIDAYQALNGASAVAANGLLRYTLGGVFPLFTLQMYRNLGIDWATSLLGFIAVGLMPVPWVLFKFGKQIRKRSAYDMSNL</sequence>
<dbReference type="Pfam" id="PF07690">
    <property type="entry name" value="MFS_1"/>
    <property type="match status" value="1"/>
</dbReference>
<feature type="transmembrane region" description="Helical" evidence="7">
    <location>
        <begin position="203"/>
        <end position="224"/>
    </location>
</feature>
<feature type="domain" description="Major facilitator superfamily (MFS) profile" evidence="8">
    <location>
        <begin position="76"/>
        <end position="509"/>
    </location>
</feature>
<feature type="transmembrane region" description="Helical" evidence="7">
    <location>
        <begin position="171"/>
        <end position="191"/>
    </location>
</feature>
<dbReference type="InterPro" id="IPR020846">
    <property type="entry name" value="MFS_dom"/>
</dbReference>
<comment type="subcellular location">
    <subcellularLocation>
        <location evidence="1">Membrane</location>
        <topology evidence="1">Multi-pass membrane protein</topology>
    </subcellularLocation>
</comment>
<comment type="caution">
    <text evidence="9">The sequence shown here is derived from an EMBL/GenBank/DDBJ whole genome shotgun (WGS) entry which is preliminary data.</text>
</comment>
<name>A0A8H7TE85_9HELO</name>
<proteinExistence type="inferred from homology"/>
<feature type="region of interest" description="Disordered" evidence="6">
    <location>
        <begin position="1"/>
        <end position="64"/>
    </location>
</feature>
<feature type="transmembrane region" description="Helical" evidence="7">
    <location>
        <begin position="384"/>
        <end position="405"/>
    </location>
</feature>